<dbReference type="Gene3D" id="1.20.1720.10">
    <property type="entry name" value="Multidrug resistance protein D"/>
    <property type="match status" value="1"/>
</dbReference>
<comment type="caution">
    <text evidence="8">The sequence shown here is derived from an EMBL/GenBank/DDBJ whole genome shotgun (WGS) entry which is preliminary data.</text>
</comment>
<dbReference type="PROSITE" id="PS50850">
    <property type="entry name" value="MFS"/>
    <property type="match status" value="1"/>
</dbReference>
<feature type="transmembrane region" description="Helical" evidence="6">
    <location>
        <begin position="197"/>
        <end position="217"/>
    </location>
</feature>
<name>A0A917H9A8_9BACI</name>
<dbReference type="AlphaFoldDB" id="A0A917H9A8"/>
<feature type="transmembrane region" description="Helical" evidence="6">
    <location>
        <begin position="165"/>
        <end position="185"/>
    </location>
</feature>
<feature type="transmembrane region" description="Helical" evidence="6">
    <location>
        <begin position="107"/>
        <end position="128"/>
    </location>
</feature>
<keyword evidence="9" id="KW-1185">Reference proteome</keyword>
<feature type="transmembrane region" description="Helical" evidence="6">
    <location>
        <begin position="229"/>
        <end position="250"/>
    </location>
</feature>
<feature type="transmembrane region" description="Helical" evidence="6">
    <location>
        <begin position="78"/>
        <end position="101"/>
    </location>
</feature>
<dbReference type="GO" id="GO:0005886">
    <property type="term" value="C:plasma membrane"/>
    <property type="evidence" value="ECO:0007669"/>
    <property type="project" value="UniProtKB-SubCell"/>
</dbReference>
<sequence length="515" mass="54871">MKEKNKTSQKWAITLFTIGVFMAGLDNGIISTALTTINDSFSISPSWGAWSITLYTLGIAVSVPIIGKLSDKFGRKRLFIIEIILFGIGSLLVAFSPNFIFLLIARLIQSIGGGGIFIIGSSHILAALPKDKQGKALGMLGGMNGFAAVIGPNLGAVILDITGSWHWLFLINIPIAIFLIVFGFLKIDETKPGTSKPLDLVGTALLACAILALMFGITNLNSQAVLESITQVNVAPFLLIGIILLLALVYHERQVENRGGDPILAFSLLKKRLFQITLILGLLSGGFLAGIIFIPAYVQQVLQVPVENAGYWLTPLAVSSGIGAGLGGVLTDRKGPAKTIILSGVVGVIGFLLFPFTVDGVWTFTLASILAGIGLGILLGAPLNVLVGESARSGEQGSALGTLSLIRQIGMTLFPTIYAGFMTGGFSKLQNAVEQEFGNNLLDFSKSSEANYGNLIEQIEMISNTELQVDILKIVTDTLKTAFSQMFITASILAALVLLTGCYLHYRNKSAYQNK</sequence>
<feature type="transmembrane region" description="Helical" evidence="6">
    <location>
        <begin position="140"/>
        <end position="159"/>
    </location>
</feature>
<keyword evidence="5 6" id="KW-0472">Membrane</keyword>
<feature type="transmembrane region" description="Helical" evidence="6">
    <location>
        <begin position="12"/>
        <end position="35"/>
    </location>
</feature>
<reference evidence="8" key="1">
    <citation type="journal article" date="2014" name="Int. J. Syst. Evol. Microbiol.">
        <title>Complete genome sequence of Corynebacterium casei LMG S-19264T (=DSM 44701T), isolated from a smear-ripened cheese.</title>
        <authorList>
            <consortium name="US DOE Joint Genome Institute (JGI-PGF)"/>
            <person name="Walter F."/>
            <person name="Albersmeier A."/>
            <person name="Kalinowski J."/>
            <person name="Ruckert C."/>
        </authorList>
    </citation>
    <scope>NUCLEOTIDE SEQUENCE</scope>
    <source>
        <strain evidence="8">CGMCC 1.12754</strain>
    </source>
</reference>
<dbReference type="EMBL" id="BMFR01000004">
    <property type="protein sequence ID" value="GGG71359.1"/>
    <property type="molecule type" value="Genomic_DNA"/>
</dbReference>
<dbReference type="PANTHER" id="PTHR23501">
    <property type="entry name" value="MAJOR FACILITATOR SUPERFAMILY"/>
    <property type="match status" value="1"/>
</dbReference>
<dbReference type="PANTHER" id="PTHR23501:SF190">
    <property type="entry name" value="MAJOR FACILITATOR SUPERFAMILY MFS_1"/>
    <property type="match status" value="1"/>
</dbReference>
<evidence type="ECO:0000256" key="2">
    <source>
        <dbReference type="ARBA" id="ARBA00022448"/>
    </source>
</evidence>
<dbReference type="Gene3D" id="1.20.1250.20">
    <property type="entry name" value="MFS general substrate transporter like domains"/>
    <property type="match status" value="1"/>
</dbReference>
<feature type="transmembrane region" description="Helical" evidence="6">
    <location>
        <begin position="339"/>
        <end position="358"/>
    </location>
</feature>
<evidence type="ECO:0000256" key="4">
    <source>
        <dbReference type="ARBA" id="ARBA00022989"/>
    </source>
</evidence>
<feature type="transmembrane region" description="Helical" evidence="6">
    <location>
        <begin position="364"/>
        <end position="387"/>
    </location>
</feature>
<evidence type="ECO:0000259" key="7">
    <source>
        <dbReference type="PROSITE" id="PS50850"/>
    </source>
</evidence>
<feature type="transmembrane region" description="Helical" evidence="6">
    <location>
        <begin position="486"/>
        <end position="506"/>
    </location>
</feature>
<accession>A0A917H9A8</accession>
<dbReference type="Proteomes" id="UP000622860">
    <property type="component" value="Unassembled WGS sequence"/>
</dbReference>
<dbReference type="GO" id="GO:0022857">
    <property type="term" value="F:transmembrane transporter activity"/>
    <property type="evidence" value="ECO:0007669"/>
    <property type="project" value="InterPro"/>
</dbReference>
<feature type="transmembrane region" description="Helical" evidence="6">
    <location>
        <begin position="276"/>
        <end position="298"/>
    </location>
</feature>
<dbReference type="Pfam" id="PF07690">
    <property type="entry name" value="MFS_1"/>
    <property type="match status" value="1"/>
</dbReference>
<evidence type="ECO:0000256" key="3">
    <source>
        <dbReference type="ARBA" id="ARBA00022692"/>
    </source>
</evidence>
<evidence type="ECO:0000313" key="9">
    <source>
        <dbReference type="Proteomes" id="UP000622860"/>
    </source>
</evidence>
<dbReference type="InterPro" id="IPR020846">
    <property type="entry name" value="MFS_dom"/>
</dbReference>
<organism evidence="8 9">
    <name type="scientific">Virgibacillus oceani</name>
    <dbReference type="NCBI Taxonomy" id="1479511"/>
    <lineage>
        <taxon>Bacteria</taxon>
        <taxon>Bacillati</taxon>
        <taxon>Bacillota</taxon>
        <taxon>Bacilli</taxon>
        <taxon>Bacillales</taxon>
        <taxon>Bacillaceae</taxon>
        <taxon>Virgibacillus</taxon>
    </lineage>
</organism>
<evidence type="ECO:0000256" key="5">
    <source>
        <dbReference type="ARBA" id="ARBA00023136"/>
    </source>
</evidence>
<evidence type="ECO:0000313" key="8">
    <source>
        <dbReference type="EMBL" id="GGG71359.1"/>
    </source>
</evidence>
<dbReference type="InterPro" id="IPR011701">
    <property type="entry name" value="MFS"/>
</dbReference>
<evidence type="ECO:0000256" key="6">
    <source>
        <dbReference type="SAM" id="Phobius"/>
    </source>
</evidence>
<feature type="transmembrane region" description="Helical" evidence="6">
    <location>
        <begin position="47"/>
        <end position="66"/>
    </location>
</feature>
<keyword evidence="4 6" id="KW-1133">Transmembrane helix</keyword>
<keyword evidence="2" id="KW-0813">Transport</keyword>
<evidence type="ECO:0000256" key="1">
    <source>
        <dbReference type="ARBA" id="ARBA00004651"/>
    </source>
</evidence>
<dbReference type="SUPFAM" id="SSF103473">
    <property type="entry name" value="MFS general substrate transporter"/>
    <property type="match status" value="1"/>
</dbReference>
<comment type="subcellular location">
    <subcellularLocation>
        <location evidence="1">Cell membrane</location>
        <topology evidence="1">Multi-pass membrane protein</topology>
    </subcellularLocation>
</comment>
<reference evidence="8" key="2">
    <citation type="submission" date="2020-09" db="EMBL/GenBank/DDBJ databases">
        <authorList>
            <person name="Sun Q."/>
            <person name="Zhou Y."/>
        </authorList>
    </citation>
    <scope>NUCLEOTIDE SEQUENCE</scope>
    <source>
        <strain evidence="8">CGMCC 1.12754</strain>
    </source>
</reference>
<feature type="transmembrane region" description="Helical" evidence="6">
    <location>
        <begin position="399"/>
        <end position="421"/>
    </location>
</feature>
<gene>
    <name evidence="8" type="primary">yfiU</name>
    <name evidence="8" type="ORF">GCM10011398_14520</name>
</gene>
<feature type="domain" description="Major facilitator superfamily (MFS) profile" evidence="7">
    <location>
        <begin position="12"/>
        <end position="509"/>
    </location>
</feature>
<feature type="transmembrane region" description="Helical" evidence="6">
    <location>
        <begin position="310"/>
        <end position="330"/>
    </location>
</feature>
<protein>
    <submittedName>
        <fullName evidence="8">MFS-type transporter YfiU</fullName>
    </submittedName>
</protein>
<dbReference type="InterPro" id="IPR036259">
    <property type="entry name" value="MFS_trans_sf"/>
</dbReference>
<keyword evidence="3 6" id="KW-0812">Transmembrane</keyword>
<dbReference type="CDD" id="cd17321">
    <property type="entry name" value="MFS_MMR_MDR_like"/>
    <property type="match status" value="1"/>
</dbReference>
<proteinExistence type="predicted"/>
<dbReference type="RefSeq" id="WP_188454710.1">
    <property type="nucleotide sequence ID" value="NZ_BMFR01000004.1"/>
</dbReference>